<evidence type="ECO:0000256" key="6">
    <source>
        <dbReference type="ARBA" id="ARBA00022989"/>
    </source>
</evidence>
<evidence type="ECO:0000256" key="8">
    <source>
        <dbReference type="SAM" id="Phobius"/>
    </source>
</evidence>
<feature type="domain" description="ABC transporter" evidence="9">
    <location>
        <begin position="705"/>
        <end position="957"/>
    </location>
</feature>
<feature type="transmembrane region" description="Helical" evidence="8">
    <location>
        <begin position="627"/>
        <end position="651"/>
    </location>
</feature>
<feature type="transmembrane region" description="Helical" evidence="8">
    <location>
        <begin position="391"/>
        <end position="412"/>
    </location>
</feature>
<dbReference type="InterPro" id="IPR050352">
    <property type="entry name" value="ABCG_transporters"/>
</dbReference>
<feature type="transmembrane region" description="Helical" evidence="8">
    <location>
        <begin position="1129"/>
        <end position="1151"/>
    </location>
</feature>
<evidence type="ECO:0000313" key="11">
    <source>
        <dbReference type="Proteomes" id="UP000019384"/>
    </source>
</evidence>
<reference evidence="10" key="1">
    <citation type="submission" date="2013-12" db="EMBL/GenBank/DDBJ databases">
        <authorList>
            <person name="Genoscope - CEA"/>
        </authorList>
    </citation>
    <scope>NUCLEOTIDE SEQUENCE</scope>
    <source>
        <strain evidence="10">CBS 1993</strain>
    </source>
</reference>
<dbReference type="GO" id="GO:0005524">
    <property type="term" value="F:ATP binding"/>
    <property type="evidence" value="ECO:0007669"/>
    <property type="project" value="UniProtKB-KW"/>
</dbReference>
<dbReference type="PROSITE" id="PS50893">
    <property type="entry name" value="ABC_TRANSPORTER_2"/>
    <property type="match status" value="2"/>
</dbReference>
<dbReference type="InterPro" id="IPR013525">
    <property type="entry name" value="ABC2_TM"/>
</dbReference>
<dbReference type="GeneID" id="34523358"/>
<dbReference type="OrthoDB" id="66620at2759"/>
<dbReference type="GO" id="GO:0000329">
    <property type="term" value="C:fungal-type vacuole membrane"/>
    <property type="evidence" value="ECO:0007669"/>
    <property type="project" value="EnsemblFungi"/>
</dbReference>
<dbReference type="HOGENOM" id="CLU_000604_57_4_1"/>
<dbReference type="InterPro" id="IPR017871">
    <property type="entry name" value="ABC_transporter-like_CS"/>
</dbReference>
<evidence type="ECO:0000313" key="10">
    <source>
        <dbReference type="EMBL" id="CDK29990.1"/>
    </source>
</evidence>
<dbReference type="SUPFAM" id="SSF52540">
    <property type="entry name" value="P-loop containing nucleoside triphosphate hydrolases"/>
    <property type="match status" value="2"/>
</dbReference>
<evidence type="ECO:0000256" key="3">
    <source>
        <dbReference type="ARBA" id="ARBA00022692"/>
    </source>
</evidence>
<comment type="subcellular location">
    <subcellularLocation>
        <location evidence="1">Membrane</location>
        <topology evidence="1">Multi-pass membrane protein</topology>
    </subcellularLocation>
</comment>
<dbReference type="InterPro" id="IPR027417">
    <property type="entry name" value="P-loop_NTPase"/>
</dbReference>
<dbReference type="GO" id="GO:0140359">
    <property type="term" value="F:ABC-type transporter activity"/>
    <property type="evidence" value="ECO:0007669"/>
    <property type="project" value="InterPro"/>
</dbReference>
<accession>W6MY44</accession>
<feature type="transmembrane region" description="Helical" evidence="8">
    <location>
        <begin position="483"/>
        <end position="501"/>
    </location>
</feature>
<dbReference type="GO" id="GO:0016887">
    <property type="term" value="F:ATP hydrolysis activity"/>
    <property type="evidence" value="ECO:0007669"/>
    <property type="project" value="InterPro"/>
</dbReference>
<keyword evidence="11" id="KW-1185">Reference proteome</keyword>
<evidence type="ECO:0000256" key="7">
    <source>
        <dbReference type="ARBA" id="ARBA00023136"/>
    </source>
</evidence>
<dbReference type="Proteomes" id="UP000019384">
    <property type="component" value="Unassembled WGS sequence"/>
</dbReference>
<sequence>MSVTDIVTPTKDALTSVTDNEKGLSFTETASVSLKVRGLSIRAVSTSGLKRKFARKKEGKATQNQDAGEGHDVLGEKSILFDMSFDVPAGSVTAIMGGSGSGKTTLLNSMAGRQGKSNLVTEGTIMYNQSKNISSIRHAYVIQQDILLPQLTCFETLSYAAELRLPKLTKKEERHRLVDELILELGLKECRDTMVGDRIHKGLSGGEKRRLSIGIQLLANPSVLFLDEPTTGLDAYSALLLVQTLKKLAKKGKTFIVSIHQPRSDIFSLFDQILVLSRGRMCYGAKGSEIISYFSELGFNVPELVNPADYLVDITSIDFRTPEAYKRSSARYDVIAESWRARMMSTDDTPFADSAPNDLSAETFEPGRAPFLREVKILVRRNFVLTFRDPVGFAALIFECITLGSVCGWVFYRPGTSLSAIKTILGSLYITTSLQVYLLLLYETYRLCTVDMKVFDRERSEGCTTVWGFLLARRIAKLCCEDIIVPFIFSIITYFMFGLRTDSASHFFIFFVENFVGHLTSMSLATLAVAVSREVSTATLICNLNFTFQSMTNGFFVNAKDAPVYVRWCKYVAYVWYAFGCLSSNQFTGFKGSCFAENASNPDVDTICQAYSGSFVLDSIGFWENWIALPICVHLCWAIGFYVAAGVFLTLKPVDVSMAKEVGTKIKDTNLDLLSKDVEEEKAISRSTPEEIGITLRLQSLCLGVELKSPIRSLLRNSGQSKVILSDIDAVFKAGKMNAIMGPSGSGKSSLLNLISGRVNSNLTTRYSSSGSIYFNQYHVNTHVIRSLCSYVSQDDDNLLPSLSVEETLRFAATLRLSRSKMTRAEINELVDGFIRKMGLTECRNTPIGSEFVKGISGGEKRRVSIAIQLLNNPKILFLDEPTSGLDAFTASSILDVLRKLTEEGKTVIMTIHQPRFDLFNSFGSVLLLSKGGRVAFDGSPTEMLDHFGSLGYPVPALTNAADHVLDLISYNTQNEIAEANTRMRVSQLLNVWDQKKTQQKSLELTEQTTVVDDTYLMAEQFSTFVRKRAATLTAFKTLCRRQFLCVCRDMNLFMARIAQVTGMGVILALFFAPMKHNYNSIQNRIGILQQISSLYFVGVLNNVSVYPMERNFFYEEYEDNVVGSVSFFLAYLTCELPFEIFTALVFSVFVDMVVGLPRNPETFFALAYGALMTVNTGESLGIIFNTLVDHAGFALNVISLLASLATMMSGLMSLNMGAFLRGVNWVSPLCYVVKISTNLVFTSDVHFTCDNTTANADGTCTFSNGEDVLHSYGFHANVPLMCGLLAVVTVSYRLIAYGVLRIRLLRVSLDDFRAKVGLKS</sequence>
<feature type="transmembrane region" description="Helical" evidence="8">
    <location>
        <begin position="1086"/>
        <end position="1109"/>
    </location>
</feature>
<dbReference type="EMBL" id="HG793131">
    <property type="protein sequence ID" value="CDK29990.1"/>
    <property type="molecule type" value="Genomic_DNA"/>
</dbReference>
<reference evidence="10" key="2">
    <citation type="submission" date="2014-02" db="EMBL/GenBank/DDBJ databases">
        <title>Complete DNA sequence of /Kuraishia capsulata/ illustrates novel genomic features among budding yeasts (/Saccharomycotina/).</title>
        <authorList>
            <person name="Morales L."/>
            <person name="Noel B."/>
            <person name="Porcel B."/>
            <person name="Marcet-Houben M."/>
            <person name="Hullo M-F."/>
            <person name="Sacerdot C."/>
            <person name="Tekaia F."/>
            <person name="Leh-Louis V."/>
            <person name="Despons L."/>
            <person name="Khanna V."/>
            <person name="Aury J-M."/>
            <person name="Barbe V."/>
            <person name="Couloux A."/>
            <person name="Labadie K."/>
            <person name="Pelletier E."/>
            <person name="Souciet J-L."/>
            <person name="Boekhout T."/>
            <person name="Gabaldon T."/>
            <person name="Wincker P."/>
            <person name="Dujon B."/>
        </authorList>
    </citation>
    <scope>NUCLEOTIDE SEQUENCE</scope>
    <source>
        <strain evidence="10">CBS 1993</strain>
    </source>
</reference>
<evidence type="ECO:0000256" key="4">
    <source>
        <dbReference type="ARBA" id="ARBA00022741"/>
    </source>
</evidence>
<name>W6MY44_9ASCO</name>
<keyword evidence="7 8" id="KW-0472">Membrane</keyword>
<keyword evidence="6 8" id="KW-1133">Transmembrane helix</keyword>
<dbReference type="Pfam" id="PF01061">
    <property type="entry name" value="ABC2_membrane"/>
    <property type="match status" value="2"/>
</dbReference>
<keyword evidence="2" id="KW-0813">Transport</keyword>
<feature type="transmembrane region" description="Helical" evidence="8">
    <location>
        <begin position="1054"/>
        <end position="1074"/>
    </location>
</feature>
<keyword evidence="5" id="KW-0067">ATP-binding</keyword>
<feature type="transmembrane region" description="Helical" evidence="8">
    <location>
        <begin position="1279"/>
        <end position="1301"/>
    </location>
</feature>
<dbReference type="Pfam" id="PF00005">
    <property type="entry name" value="ABC_tran"/>
    <property type="match status" value="2"/>
</dbReference>
<protein>
    <recommendedName>
        <fullName evidence="9">ABC transporter domain-containing protein</fullName>
    </recommendedName>
</protein>
<dbReference type="InterPro" id="IPR003593">
    <property type="entry name" value="AAA+_ATPase"/>
</dbReference>
<feature type="transmembrane region" description="Helical" evidence="8">
    <location>
        <begin position="1191"/>
        <end position="1212"/>
    </location>
</feature>
<organism evidence="10 11">
    <name type="scientific">Kuraishia capsulata CBS 1993</name>
    <dbReference type="NCBI Taxonomy" id="1382522"/>
    <lineage>
        <taxon>Eukaryota</taxon>
        <taxon>Fungi</taxon>
        <taxon>Dikarya</taxon>
        <taxon>Ascomycota</taxon>
        <taxon>Saccharomycotina</taxon>
        <taxon>Pichiomycetes</taxon>
        <taxon>Pichiales</taxon>
        <taxon>Pichiaceae</taxon>
        <taxon>Kuraishia</taxon>
    </lineage>
</organism>
<dbReference type="PANTHER" id="PTHR48041">
    <property type="entry name" value="ABC TRANSPORTER G FAMILY MEMBER 28"/>
    <property type="match status" value="1"/>
</dbReference>
<feature type="transmembrane region" description="Helical" evidence="8">
    <location>
        <begin position="424"/>
        <end position="442"/>
    </location>
</feature>
<evidence type="ECO:0000259" key="9">
    <source>
        <dbReference type="PROSITE" id="PS50893"/>
    </source>
</evidence>
<dbReference type="RefSeq" id="XP_022461970.1">
    <property type="nucleotide sequence ID" value="XM_022604629.1"/>
</dbReference>
<dbReference type="Pfam" id="PF19055">
    <property type="entry name" value="ABC2_membrane_7"/>
    <property type="match status" value="2"/>
</dbReference>
<dbReference type="STRING" id="1382522.W6MY44"/>
<dbReference type="InterPro" id="IPR003439">
    <property type="entry name" value="ABC_transporter-like_ATP-bd"/>
</dbReference>
<dbReference type="SMART" id="SM00382">
    <property type="entry name" value="AAA"/>
    <property type="match status" value="2"/>
</dbReference>
<evidence type="ECO:0000256" key="1">
    <source>
        <dbReference type="ARBA" id="ARBA00004141"/>
    </source>
</evidence>
<evidence type="ECO:0000256" key="5">
    <source>
        <dbReference type="ARBA" id="ARBA00022840"/>
    </source>
</evidence>
<dbReference type="PROSITE" id="PS00211">
    <property type="entry name" value="ABC_TRANSPORTER_1"/>
    <property type="match status" value="2"/>
</dbReference>
<feature type="domain" description="ABC transporter" evidence="9">
    <location>
        <begin position="62"/>
        <end position="303"/>
    </location>
</feature>
<feature type="transmembrane region" description="Helical" evidence="8">
    <location>
        <begin position="507"/>
        <end position="531"/>
    </location>
</feature>
<dbReference type="Gene3D" id="3.40.50.300">
    <property type="entry name" value="P-loop containing nucleotide triphosphate hydrolases"/>
    <property type="match status" value="2"/>
</dbReference>
<evidence type="ECO:0000256" key="2">
    <source>
        <dbReference type="ARBA" id="ARBA00022448"/>
    </source>
</evidence>
<dbReference type="PANTHER" id="PTHR48041:SF119">
    <property type="entry name" value="ROA1P"/>
    <property type="match status" value="1"/>
</dbReference>
<dbReference type="InterPro" id="IPR043926">
    <property type="entry name" value="ABCG_dom"/>
</dbReference>
<feature type="transmembrane region" description="Helical" evidence="8">
    <location>
        <begin position="1163"/>
        <end position="1185"/>
    </location>
</feature>
<keyword evidence="4" id="KW-0547">Nucleotide-binding</keyword>
<keyword evidence="3 8" id="KW-0812">Transmembrane</keyword>
<proteinExistence type="predicted"/>
<gene>
    <name evidence="10" type="ORF">KUCA_T00005985001</name>
</gene>